<sequence length="177" mass="19621">MDKVPVRAFPLRTITQKAILPNANLLRALINGRLKKVWRLSSVAGLPALHLDLTEVLELEVLDTFETAPLIGLRRDDLRKQSHINVSTVGLLLGKGAIASTEVRDPRTRQSLSLIAPEELVRFLERDLPLGLMAYEMGTQAKHVAVRLNNADVWPIALPDRCSKICLRRAAAPIISI</sequence>
<gene>
    <name evidence="1" type="ORF">ACFQ5P_03585</name>
</gene>
<evidence type="ECO:0000313" key="2">
    <source>
        <dbReference type="Proteomes" id="UP001597302"/>
    </source>
</evidence>
<comment type="caution">
    <text evidence="1">The sequence shown here is derived from an EMBL/GenBank/DDBJ whole genome shotgun (WGS) entry which is preliminary data.</text>
</comment>
<keyword evidence="2" id="KW-1185">Reference proteome</keyword>
<proteinExistence type="predicted"/>
<dbReference type="EMBL" id="JBHTOQ010000004">
    <property type="protein sequence ID" value="MFD1480370.1"/>
    <property type="molecule type" value="Genomic_DNA"/>
</dbReference>
<name>A0ABW4DW95_9RHOB</name>
<organism evidence="1 2">
    <name type="scientific">Paracoccus nototheniae</name>
    <dbReference type="NCBI Taxonomy" id="2489002"/>
    <lineage>
        <taxon>Bacteria</taxon>
        <taxon>Pseudomonadati</taxon>
        <taxon>Pseudomonadota</taxon>
        <taxon>Alphaproteobacteria</taxon>
        <taxon>Rhodobacterales</taxon>
        <taxon>Paracoccaceae</taxon>
        <taxon>Paracoccus</taxon>
    </lineage>
</organism>
<protein>
    <submittedName>
        <fullName evidence="1">Uncharacterized protein</fullName>
    </submittedName>
</protein>
<reference evidence="2" key="1">
    <citation type="journal article" date="2019" name="Int. J. Syst. Evol. Microbiol.">
        <title>The Global Catalogue of Microorganisms (GCM) 10K type strain sequencing project: providing services to taxonomists for standard genome sequencing and annotation.</title>
        <authorList>
            <consortium name="The Broad Institute Genomics Platform"/>
            <consortium name="The Broad Institute Genome Sequencing Center for Infectious Disease"/>
            <person name="Wu L."/>
            <person name="Ma J."/>
        </authorList>
    </citation>
    <scope>NUCLEOTIDE SEQUENCE [LARGE SCALE GENOMIC DNA]</scope>
    <source>
        <strain evidence="2">CCM 8875</strain>
    </source>
</reference>
<accession>A0ABW4DW95</accession>
<dbReference type="RefSeq" id="WP_131574915.1">
    <property type="nucleotide sequence ID" value="NZ_CBCSAJ010000084.1"/>
</dbReference>
<evidence type="ECO:0000313" key="1">
    <source>
        <dbReference type="EMBL" id="MFD1480370.1"/>
    </source>
</evidence>
<dbReference type="Proteomes" id="UP001597302">
    <property type="component" value="Unassembled WGS sequence"/>
</dbReference>